<dbReference type="GO" id="GO:0016853">
    <property type="term" value="F:isomerase activity"/>
    <property type="evidence" value="ECO:0007669"/>
    <property type="project" value="UniProtKB-KW"/>
</dbReference>
<comment type="catalytic activity">
    <reaction evidence="1">
        <text>[protein]-peptidylproline (omega=180) = [protein]-peptidylproline (omega=0)</text>
        <dbReference type="Rhea" id="RHEA:16237"/>
        <dbReference type="Rhea" id="RHEA-COMP:10747"/>
        <dbReference type="Rhea" id="RHEA-COMP:10748"/>
        <dbReference type="ChEBI" id="CHEBI:83833"/>
        <dbReference type="ChEBI" id="CHEBI:83834"/>
        <dbReference type="EC" id="5.2.1.8"/>
    </reaction>
</comment>
<comment type="caution">
    <text evidence="10">The sequence shown here is derived from an EMBL/GenBank/DDBJ whole genome shotgun (WGS) entry which is preliminary data.</text>
</comment>
<reference evidence="10" key="2">
    <citation type="submission" date="2023-01" db="EMBL/GenBank/DDBJ databases">
        <title>Draft genome sequence of Algimonas porphyrae strain NBRC 108216.</title>
        <authorList>
            <person name="Sun Q."/>
            <person name="Mori K."/>
        </authorList>
    </citation>
    <scope>NUCLEOTIDE SEQUENCE</scope>
    <source>
        <strain evidence="10">NBRC 108216</strain>
    </source>
</reference>
<sequence length="298" mass="32781">MPTGLSLILFSAVLAGCSGTDESGTSLNADLPTSAIQRADDPVVARVEETVIYRSDVERAAVAQGLIGQGDALSTGSNVFKVTVDELIDQRLLALDAISQDLMKQEEAQRRLAAARERILGNYRIETHLAATVNEETIRTLYEAQNNLGSRGEERRIRQIVVADEEQATNVLNRLRDEEDFELLAAELSIDAQTSQSGGERGWLSRDMVESGLRDAVFAAPIGGRVGPIKAQDGWVVLEVLDRRIPNQRSFEEMREDIARFMTFEAIDGLMSDLREDAAIERVYESDMAPDASETPDP</sequence>
<reference evidence="10" key="1">
    <citation type="journal article" date="2014" name="Int. J. Syst. Evol. Microbiol.">
        <title>Complete genome of a new Firmicutes species belonging to the dominant human colonic microbiota ('Ruminococcus bicirculans') reveals two chromosomes and a selective capacity to utilize plant glucans.</title>
        <authorList>
            <consortium name="NISC Comparative Sequencing Program"/>
            <person name="Wegmann U."/>
            <person name="Louis P."/>
            <person name="Goesmann A."/>
            <person name="Henrissat B."/>
            <person name="Duncan S.H."/>
            <person name="Flint H.J."/>
        </authorList>
    </citation>
    <scope>NUCLEOTIDE SEQUENCE</scope>
    <source>
        <strain evidence="10">NBRC 108216</strain>
    </source>
</reference>
<dbReference type="EMBL" id="BSNJ01000003">
    <property type="protein sequence ID" value="GLQ20750.1"/>
    <property type="molecule type" value="Genomic_DNA"/>
</dbReference>
<accession>A0ABQ5V260</accession>
<dbReference type="SUPFAM" id="SSF109998">
    <property type="entry name" value="Triger factor/SurA peptide-binding domain-like"/>
    <property type="match status" value="1"/>
</dbReference>
<evidence type="ECO:0000256" key="7">
    <source>
        <dbReference type="ARBA" id="ARBA00031484"/>
    </source>
</evidence>
<dbReference type="SUPFAM" id="SSF54534">
    <property type="entry name" value="FKBP-like"/>
    <property type="match status" value="1"/>
</dbReference>
<dbReference type="InterPro" id="IPR050245">
    <property type="entry name" value="PrsA_foldase"/>
</dbReference>
<comment type="similarity">
    <text evidence="2">Belongs to the PpiC/parvulin rotamase family.</text>
</comment>
<dbReference type="PANTHER" id="PTHR47245:SF2">
    <property type="entry name" value="PEPTIDYL-PROLYL CIS-TRANS ISOMERASE HP_0175-RELATED"/>
    <property type="match status" value="1"/>
</dbReference>
<evidence type="ECO:0000256" key="2">
    <source>
        <dbReference type="ARBA" id="ARBA00007656"/>
    </source>
</evidence>
<evidence type="ECO:0000256" key="6">
    <source>
        <dbReference type="ARBA" id="ARBA00030642"/>
    </source>
</evidence>
<dbReference type="EC" id="5.2.1.8" evidence="3"/>
<dbReference type="Gene3D" id="3.10.50.40">
    <property type="match status" value="1"/>
</dbReference>
<dbReference type="InterPro" id="IPR000297">
    <property type="entry name" value="PPIase_PpiC"/>
</dbReference>
<dbReference type="InterPro" id="IPR027304">
    <property type="entry name" value="Trigger_fact/SurA_dom_sf"/>
</dbReference>
<gene>
    <name evidence="10" type="ORF">GCM10007854_17050</name>
</gene>
<evidence type="ECO:0000313" key="10">
    <source>
        <dbReference type="EMBL" id="GLQ20750.1"/>
    </source>
</evidence>
<dbReference type="Pfam" id="PF13145">
    <property type="entry name" value="Rotamase_2"/>
    <property type="match status" value="1"/>
</dbReference>
<dbReference type="PANTHER" id="PTHR47245">
    <property type="entry name" value="PEPTIDYLPROLYL ISOMERASE"/>
    <property type="match status" value="1"/>
</dbReference>
<name>A0ABQ5V260_9PROT</name>
<evidence type="ECO:0000259" key="9">
    <source>
        <dbReference type="PROSITE" id="PS50198"/>
    </source>
</evidence>
<evidence type="ECO:0000256" key="3">
    <source>
        <dbReference type="ARBA" id="ARBA00013194"/>
    </source>
</evidence>
<evidence type="ECO:0000256" key="8">
    <source>
        <dbReference type="PROSITE-ProRule" id="PRU00278"/>
    </source>
</evidence>
<keyword evidence="11" id="KW-1185">Reference proteome</keyword>
<evidence type="ECO:0000313" key="11">
    <source>
        <dbReference type="Proteomes" id="UP001161390"/>
    </source>
</evidence>
<keyword evidence="8 10" id="KW-0413">Isomerase</keyword>
<feature type="domain" description="PpiC" evidence="9">
    <location>
        <begin position="152"/>
        <end position="242"/>
    </location>
</feature>
<organism evidence="10 11">
    <name type="scientific">Algimonas porphyrae</name>
    <dbReference type="NCBI Taxonomy" id="1128113"/>
    <lineage>
        <taxon>Bacteria</taxon>
        <taxon>Pseudomonadati</taxon>
        <taxon>Pseudomonadota</taxon>
        <taxon>Alphaproteobacteria</taxon>
        <taxon>Maricaulales</taxon>
        <taxon>Robiginitomaculaceae</taxon>
        <taxon>Algimonas</taxon>
    </lineage>
</organism>
<keyword evidence="5 8" id="KW-0697">Rotamase</keyword>
<dbReference type="Proteomes" id="UP001161390">
    <property type="component" value="Unassembled WGS sequence"/>
</dbReference>
<proteinExistence type="inferred from homology"/>
<evidence type="ECO:0000256" key="4">
    <source>
        <dbReference type="ARBA" id="ARBA00018370"/>
    </source>
</evidence>
<evidence type="ECO:0000256" key="5">
    <source>
        <dbReference type="ARBA" id="ARBA00023110"/>
    </source>
</evidence>
<protein>
    <recommendedName>
        <fullName evidence="4">Parvulin-like PPIase</fullName>
        <ecNumber evidence="3">5.2.1.8</ecNumber>
    </recommendedName>
    <alternativeName>
        <fullName evidence="6">Peptidyl-prolyl cis-trans isomerase plp</fullName>
    </alternativeName>
    <alternativeName>
        <fullName evidence="7">Rotamase plp</fullName>
    </alternativeName>
</protein>
<dbReference type="PROSITE" id="PS50198">
    <property type="entry name" value="PPIC_PPIASE_2"/>
    <property type="match status" value="1"/>
</dbReference>
<evidence type="ECO:0000256" key="1">
    <source>
        <dbReference type="ARBA" id="ARBA00000971"/>
    </source>
</evidence>
<dbReference type="InterPro" id="IPR046357">
    <property type="entry name" value="PPIase_dom_sf"/>
</dbReference>